<organism evidence="2 3">
    <name type="scientific">Planctomicrobium piriforme</name>
    <dbReference type="NCBI Taxonomy" id="1576369"/>
    <lineage>
        <taxon>Bacteria</taxon>
        <taxon>Pseudomonadati</taxon>
        <taxon>Planctomycetota</taxon>
        <taxon>Planctomycetia</taxon>
        <taxon>Planctomycetales</taxon>
        <taxon>Planctomycetaceae</taxon>
        <taxon>Planctomicrobium</taxon>
    </lineage>
</organism>
<dbReference type="AlphaFoldDB" id="A0A1I3HS04"/>
<dbReference type="GO" id="GO:0007165">
    <property type="term" value="P:signal transduction"/>
    <property type="evidence" value="ECO:0007669"/>
    <property type="project" value="InterPro"/>
</dbReference>
<dbReference type="EMBL" id="FOQD01000008">
    <property type="protein sequence ID" value="SFI38337.1"/>
    <property type="molecule type" value="Genomic_DNA"/>
</dbReference>
<dbReference type="Pfam" id="PF01584">
    <property type="entry name" value="CheW"/>
    <property type="match status" value="1"/>
</dbReference>
<feature type="domain" description="CheW-like" evidence="1">
    <location>
        <begin position="1"/>
        <end position="140"/>
    </location>
</feature>
<protein>
    <submittedName>
        <fullName evidence="2">Chemotaxis-related protein WspB</fullName>
    </submittedName>
</protein>
<dbReference type="STRING" id="1576369.SAMN05421753_108166"/>
<dbReference type="SUPFAM" id="SSF50341">
    <property type="entry name" value="CheW-like"/>
    <property type="match status" value="1"/>
</dbReference>
<name>A0A1I3HS04_9PLAN</name>
<gene>
    <name evidence="2" type="ORF">SAMN05421753_108166</name>
</gene>
<dbReference type="Gene3D" id="2.40.50.180">
    <property type="entry name" value="CheA-289, Domain 4"/>
    <property type="match status" value="1"/>
</dbReference>
<accession>A0A1I3HS04</accession>
<proteinExistence type="predicted"/>
<evidence type="ECO:0000313" key="2">
    <source>
        <dbReference type="EMBL" id="SFI38337.1"/>
    </source>
</evidence>
<evidence type="ECO:0000313" key="3">
    <source>
        <dbReference type="Proteomes" id="UP000199518"/>
    </source>
</evidence>
<dbReference type="Proteomes" id="UP000199518">
    <property type="component" value="Unassembled WGS sequence"/>
</dbReference>
<sequence>MCNADGRRYALRAGDVVELTPRVYLAPLVDGPPWLCGMLNYRGRPVPVVDLGLLASGQACPDRYSARIVLMPVPDHPQELFGLLVDRVSTANIDETQARRTPTGLSSGLLYDEEGLIHLIEPDRLLPVAHREMLFAPLAQSPPDSAFSPEQFS</sequence>
<keyword evidence="3" id="KW-1185">Reference proteome</keyword>
<dbReference type="InterPro" id="IPR002545">
    <property type="entry name" value="CheW-lke_dom"/>
</dbReference>
<dbReference type="GO" id="GO:0006935">
    <property type="term" value="P:chemotaxis"/>
    <property type="evidence" value="ECO:0007669"/>
    <property type="project" value="InterPro"/>
</dbReference>
<dbReference type="InterPro" id="IPR036061">
    <property type="entry name" value="CheW-like_dom_sf"/>
</dbReference>
<evidence type="ECO:0000259" key="1">
    <source>
        <dbReference type="PROSITE" id="PS50851"/>
    </source>
</evidence>
<dbReference type="PROSITE" id="PS50851">
    <property type="entry name" value="CHEW"/>
    <property type="match status" value="1"/>
</dbReference>
<reference evidence="3" key="1">
    <citation type="submission" date="2016-10" db="EMBL/GenBank/DDBJ databases">
        <authorList>
            <person name="Varghese N."/>
            <person name="Submissions S."/>
        </authorList>
    </citation>
    <scope>NUCLEOTIDE SEQUENCE [LARGE SCALE GENOMIC DNA]</scope>
    <source>
        <strain evidence="3">DSM 26348</strain>
    </source>
</reference>